<organism evidence="2 3">
    <name type="scientific">Tremella mesenterica</name>
    <name type="common">Jelly fungus</name>
    <dbReference type="NCBI Taxonomy" id="5217"/>
    <lineage>
        <taxon>Eukaryota</taxon>
        <taxon>Fungi</taxon>
        <taxon>Dikarya</taxon>
        <taxon>Basidiomycota</taxon>
        <taxon>Agaricomycotina</taxon>
        <taxon>Tremellomycetes</taxon>
        <taxon>Tremellales</taxon>
        <taxon>Tremellaceae</taxon>
        <taxon>Tremella</taxon>
    </lineage>
</organism>
<reference evidence="2 3" key="1">
    <citation type="submission" date="2016-06" db="EMBL/GenBank/DDBJ databases">
        <title>Evolution of pathogenesis and genome organization in the Tremellales.</title>
        <authorList>
            <person name="Cuomo C."/>
            <person name="Litvintseva A."/>
            <person name="Heitman J."/>
            <person name="Chen Y."/>
            <person name="Sun S."/>
            <person name="Springer D."/>
            <person name="Dromer F."/>
            <person name="Young S."/>
            <person name="Zeng Q."/>
            <person name="Chapman S."/>
            <person name="Gujja S."/>
            <person name="Saif S."/>
            <person name="Birren B."/>
        </authorList>
    </citation>
    <scope>NUCLEOTIDE SEQUENCE [LARGE SCALE GENOMIC DNA]</scope>
    <source>
        <strain evidence="2 3">ATCC 28783</strain>
    </source>
</reference>
<comment type="caution">
    <text evidence="2">The sequence shown here is derived from an EMBL/GenBank/DDBJ whole genome shotgun (WGS) entry which is preliminary data.</text>
</comment>
<feature type="region of interest" description="Disordered" evidence="1">
    <location>
        <begin position="89"/>
        <end position="140"/>
    </location>
</feature>
<sequence>MDMTSPDTTNGVLDSHDDSTKSNGSCEEAMKHMYQGLKSAVDVICKALDDVQNHSIRDVANSRWRQLQKDRLENPRSVLPAYTEAMTQLHTPVATPVTSDLREQDVRDTSSLDHTDEAQQNLAAPSSSQQDMQTQSDKQHITGSLKNAIIRQHYQLEASKDQLALMVSAMNSVSCILSEAIACYNKRNDMSEAGMAHEGC</sequence>
<keyword evidence="3" id="KW-1185">Reference proteome</keyword>
<evidence type="ECO:0000256" key="1">
    <source>
        <dbReference type="SAM" id="MobiDB-lite"/>
    </source>
</evidence>
<feature type="region of interest" description="Disordered" evidence="1">
    <location>
        <begin position="1"/>
        <end position="24"/>
    </location>
</feature>
<proteinExistence type="predicted"/>
<dbReference type="Proteomes" id="UP000289152">
    <property type="component" value="Unassembled WGS sequence"/>
</dbReference>
<evidence type="ECO:0000313" key="2">
    <source>
        <dbReference type="EMBL" id="RXK39207.1"/>
    </source>
</evidence>
<feature type="compositionally biased region" description="Basic and acidic residues" evidence="1">
    <location>
        <begin position="100"/>
        <end position="117"/>
    </location>
</feature>
<evidence type="ECO:0000313" key="3">
    <source>
        <dbReference type="Proteomes" id="UP000289152"/>
    </source>
</evidence>
<accession>A0A4V1M457</accession>
<dbReference type="EMBL" id="SDIL01000035">
    <property type="protein sequence ID" value="RXK39207.1"/>
    <property type="molecule type" value="Genomic_DNA"/>
</dbReference>
<feature type="compositionally biased region" description="Polar residues" evidence="1">
    <location>
        <begin position="1"/>
        <end position="12"/>
    </location>
</feature>
<gene>
    <name evidence="2" type="ORF">M231_03564</name>
</gene>
<dbReference type="AlphaFoldDB" id="A0A4V1M457"/>
<dbReference type="InParanoid" id="A0A4V1M457"/>
<protein>
    <submittedName>
        <fullName evidence="2">Uncharacterized protein</fullName>
    </submittedName>
</protein>
<name>A0A4V1M457_TREME</name>
<feature type="compositionally biased region" description="Low complexity" evidence="1">
    <location>
        <begin position="126"/>
        <end position="136"/>
    </location>
</feature>